<evidence type="ECO:0000313" key="2">
    <source>
        <dbReference type="EMBL" id="KAF2168087.1"/>
    </source>
</evidence>
<dbReference type="AlphaFoldDB" id="A0A6A6CLF4"/>
<reference evidence="2" key="1">
    <citation type="journal article" date="2020" name="Stud. Mycol.">
        <title>101 Dothideomycetes genomes: a test case for predicting lifestyles and emergence of pathogens.</title>
        <authorList>
            <person name="Haridas S."/>
            <person name="Albert R."/>
            <person name="Binder M."/>
            <person name="Bloem J."/>
            <person name="Labutti K."/>
            <person name="Salamov A."/>
            <person name="Andreopoulos B."/>
            <person name="Baker S."/>
            <person name="Barry K."/>
            <person name="Bills G."/>
            <person name="Bluhm B."/>
            <person name="Cannon C."/>
            <person name="Castanera R."/>
            <person name="Culley D."/>
            <person name="Daum C."/>
            <person name="Ezra D."/>
            <person name="Gonzalez J."/>
            <person name="Henrissat B."/>
            <person name="Kuo A."/>
            <person name="Liang C."/>
            <person name="Lipzen A."/>
            <person name="Lutzoni F."/>
            <person name="Magnuson J."/>
            <person name="Mondo S."/>
            <person name="Nolan M."/>
            <person name="Ohm R."/>
            <person name="Pangilinan J."/>
            <person name="Park H.-J."/>
            <person name="Ramirez L."/>
            <person name="Alfaro M."/>
            <person name="Sun H."/>
            <person name="Tritt A."/>
            <person name="Yoshinaga Y."/>
            <person name="Zwiers L.-H."/>
            <person name="Turgeon B."/>
            <person name="Goodwin S."/>
            <person name="Spatafora J."/>
            <person name="Crous P."/>
            <person name="Grigoriev I."/>
        </authorList>
    </citation>
    <scope>NUCLEOTIDE SEQUENCE</scope>
    <source>
        <strain evidence="2">ATCC 36951</strain>
    </source>
</reference>
<sequence>MAKAQGAATSTVPKLVIGKRLVPKILRRIDQEHGEHLNIPEQEYLIQGILLAECGHMNKGNANVYAAEQAHVFRKWLPKHLSSDFLEKPDIKGLFKLGPREVLTDECLRRCGFYVGATNGSEEAEEKGEGPSSEGRSRPSEDTIETETQKVKKAGNEPASSDVEPEQSALTSTARAVAPEAARPNPKPDSGTSPTEITAPEVVRSSQQPGSVGATSSALAVGSLVKLPVSPQTTPSDDRTSQEGKRKQEALPQSSTHKEKRQKLDGTAPSSASEKPILSKNEQRWIKKAGLPKTPALPPTQEPAGRSHIVHTADLNEISKLMGSTNDALFTAMDSYLEGHSVEGEAPLTFPVSPPPDLQALYRVLISNDRWQHWESSEQGAKGFRQDWTLYALFGACVLQKVFQTELPWDSSKDIPDKHRKYFEYVMKDTGYKPGTWYGFVGTKQIADSKFRDDFVVPLARDYAGHTIKLLQPHLTSLAKTAQRPGESARRDWVKHLEKAFKEAIVLKQTLQFSELGPFEYEWPRAGVAIDLERHASRGILTGANRVLYPVLPSILQRKRDREPVIFYRATVVQAATEERISNNTAVDGENCIGYQDSERAPINRE</sequence>
<organism evidence="2 3">
    <name type="scientific">Zasmidium cellare ATCC 36951</name>
    <dbReference type="NCBI Taxonomy" id="1080233"/>
    <lineage>
        <taxon>Eukaryota</taxon>
        <taxon>Fungi</taxon>
        <taxon>Dikarya</taxon>
        <taxon>Ascomycota</taxon>
        <taxon>Pezizomycotina</taxon>
        <taxon>Dothideomycetes</taxon>
        <taxon>Dothideomycetidae</taxon>
        <taxon>Mycosphaerellales</taxon>
        <taxon>Mycosphaerellaceae</taxon>
        <taxon>Zasmidium</taxon>
    </lineage>
</organism>
<feature type="compositionally biased region" description="Basic and acidic residues" evidence="1">
    <location>
        <begin position="236"/>
        <end position="249"/>
    </location>
</feature>
<accession>A0A6A6CLF4</accession>
<evidence type="ECO:0000256" key="1">
    <source>
        <dbReference type="SAM" id="MobiDB-lite"/>
    </source>
</evidence>
<protein>
    <submittedName>
        <fullName evidence="2">Uncharacterized protein</fullName>
    </submittedName>
</protein>
<dbReference type="RefSeq" id="XP_033668976.1">
    <property type="nucleotide sequence ID" value="XM_033812360.1"/>
</dbReference>
<name>A0A6A6CLF4_ZASCE</name>
<dbReference type="EMBL" id="ML993591">
    <property type="protein sequence ID" value="KAF2168087.1"/>
    <property type="molecule type" value="Genomic_DNA"/>
</dbReference>
<feature type="region of interest" description="Disordered" evidence="1">
    <location>
        <begin position="120"/>
        <end position="196"/>
    </location>
</feature>
<evidence type="ECO:0000313" key="3">
    <source>
        <dbReference type="Proteomes" id="UP000799537"/>
    </source>
</evidence>
<dbReference type="Proteomes" id="UP000799537">
    <property type="component" value="Unassembled WGS sequence"/>
</dbReference>
<proteinExistence type="predicted"/>
<dbReference type="OrthoDB" id="3647295at2759"/>
<keyword evidence="3" id="KW-1185">Reference proteome</keyword>
<gene>
    <name evidence="2" type="ORF">M409DRAFT_53406</name>
</gene>
<dbReference type="GeneID" id="54565632"/>
<feature type="region of interest" description="Disordered" evidence="1">
    <location>
        <begin position="225"/>
        <end position="283"/>
    </location>
</feature>